<organism evidence="4 5">
    <name type="scientific">Aaosphaeria arxii CBS 175.79</name>
    <dbReference type="NCBI Taxonomy" id="1450172"/>
    <lineage>
        <taxon>Eukaryota</taxon>
        <taxon>Fungi</taxon>
        <taxon>Dikarya</taxon>
        <taxon>Ascomycota</taxon>
        <taxon>Pezizomycotina</taxon>
        <taxon>Dothideomycetes</taxon>
        <taxon>Pleosporomycetidae</taxon>
        <taxon>Pleosporales</taxon>
        <taxon>Pleosporales incertae sedis</taxon>
        <taxon>Aaosphaeria</taxon>
    </lineage>
</organism>
<dbReference type="GO" id="GO:0006144">
    <property type="term" value="P:purine nucleobase metabolic process"/>
    <property type="evidence" value="ECO:0007669"/>
    <property type="project" value="UniProtKB-KW"/>
</dbReference>
<evidence type="ECO:0000256" key="2">
    <source>
        <dbReference type="SAM" id="MobiDB-lite"/>
    </source>
</evidence>
<dbReference type="InterPro" id="IPR036778">
    <property type="entry name" value="OHCU_decarboxylase_sf"/>
</dbReference>
<dbReference type="Pfam" id="PF09349">
    <property type="entry name" value="OHCU_decarbox"/>
    <property type="match status" value="1"/>
</dbReference>
<accession>A0A6A5XEG0</accession>
<evidence type="ECO:0000259" key="3">
    <source>
        <dbReference type="Pfam" id="PF09349"/>
    </source>
</evidence>
<gene>
    <name evidence="4" type="ORF">BU24DRAFT_426371</name>
</gene>
<evidence type="ECO:0000313" key="4">
    <source>
        <dbReference type="EMBL" id="KAF2011290.1"/>
    </source>
</evidence>
<keyword evidence="5" id="KW-1185">Reference proteome</keyword>
<dbReference type="GeneID" id="54286349"/>
<dbReference type="SUPFAM" id="SSF158694">
    <property type="entry name" value="UraD-Like"/>
    <property type="match status" value="1"/>
</dbReference>
<dbReference type="RefSeq" id="XP_033379629.1">
    <property type="nucleotide sequence ID" value="XM_033528952.1"/>
</dbReference>
<evidence type="ECO:0000256" key="1">
    <source>
        <dbReference type="ARBA" id="ARBA00022631"/>
    </source>
</evidence>
<dbReference type="Gene3D" id="1.10.3330.10">
    <property type="entry name" value="Oxo-4-hydroxy-4-carboxy-5-ureidoimidazoline decarboxylase"/>
    <property type="match status" value="1"/>
</dbReference>
<feature type="region of interest" description="Disordered" evidence="2">
    <location>
        <begin position="85"/>
        <end position="110"/>
    </location>
</feature>
<name>A0A6A5XEG0_9PLEO</name>
<dbReference type="OrthoDB" id="5398391at2759"/>
<keyword evidence="1" id="KW-0659">Purine metabolism</keyword>
<protein>
    <recommendedName>
        <fullName evidence="3">Oxo-4-hydroxy-4-carboxy-5-ureidoimidazoline decarboxylase domain-containing protein</fullName>
    </recommendedName>
</protein>
<dbReference type="EMBL" id="ML978074">
    <property type="protein sequence ID" value="KAF2011290.1"/>
    <property type="molecule type" value="Genomic_DNA"/>
</dbReference>
<dbReference type="PANTHER" id="PTHR37987">
    <property type="entry name" value="CHROMOSOME 9, WHOLE GENOME SHOTGUN SEQUENCE"/>
    <property type="match status" value="1"/>
</dbReference>
<sequence length="182" mass="20131">MTLPPPSTLPTLPHPEILTTIDLLFEPSPRLHSLLLPSLLTTPHESYASLIASVHSSLTKLSRAKNPRAMENLIAILGSHPRLGAKKVESAQSRAEQASLAGGEGDGGEEGERLRVLNEEYEEAFPGLRYVVFVNARSREEIMRDMRERIDRGNPGLEMREAIDAMCDIARDRVGKLGVREE</sequence>
<dbReference type="PANTHER" id="PTHR37987:SF1">
    <property type="entry name" value="OXO-4-HYDROXY-4-CARBOXY-5-UREIDOIMIDAZOLINE DECARBOXYLASE DOMAIN-CONTAINING PROTEIN"/>
    <property type="match status" value="1"/>
</dbReference>
<dbReference type="InterPro" id="IPR018020">
    <property type="entry name" value="OHCU_decarboxylase"/>
</dbReference>
<reference evidence="4" key="1">
    <citation type="journal article" date="2020" name="Stud. Mycol.">
        <title>101 Dothideomycetes genomes: a test case for predicting lifestyles and emergence of pathogens.</title>
        <authorList>
            <person name="Haridas S."/>
            <person name="Albert R."/>
            <person name="Binder M."/>
            <person name="Bloem J."/>
            <person name="Labutti K."/>
            <person name="Salamov A."/>
            <person name="Andreopoulos B."/>
            <person name="Baker S."/>
            <person name="Barry K."/>
            <person name="Bills G."/>
            <person name="Bluhm B."/>
            <person name="Cannon C."/>
            <person name="Castanera R."/>
            <person name="Culley D."/>
            <person name="Daum C."/>
            <person name="Ezra D."/>
            <person name="Gonzalez J."/>
            <person name="Henrissat B."/>
            <person name="Kuo A."/>
            <person name="Liang C."/>
            <person name="Lipzen A."/>
            <person name="Lutzoni F."/>
            <person name="Magnuson J."/>
            <person name="Mondo S."/>
            <person name="Nolan M."/>
            <person name="Ohm R."/>
            <person name="Pangilinan J."/>
            <person name="Park H.-J."/>
            <person name="Ramirez L."/>
            <person name="Alfaro M."/>
            <person name="Sun H."/>
            <person name="Tritt A."/>
            <person name="Yoshinaga Y."/>
            <person name="Zwiers L.-H."/>
            <person name="Turgeon B."/>
            <person name="Goodwin S."/>
            <person name="Spatafora J."/>
            <person name="Crous P."/>
            <person name="Grigoriev I."/>
        </authorList>
    </citation>
    <scope>NUCLEOTIDE SEQUENCE</scope>
    <source>
        <strain evidence="4">CBS 175.79</strain>
    </source>
</reference>
<dbReference type="Proteomes" id="UP000799778">
    <property type="component" value="Unassembled WGS sequence"/>
</dbReference>
<feature type="domain" description="Oxo-4-hydroxy-4-carboxy-5-ureidoimidazoline decarboxylase" evidence="3">
    <location>
        <begin position="11"/>
        <end position="174"/>
    </location>
</feature>
<dbReference type="AlphaFoldDB" id="A0A6A5XEG0"/>
<proteinExistence type="predicted"/>
<evidence type="ECO:0000313" key="5">
    <source>
        <dbReference type="Proteomes" id="UP000799778"/>
    </source>
</evidence>